<dbReference type="SUPFAM" id="SSF101898">
    <property type="entry name" value="NHL repeat"/>
    <property type="match status" value="1"/>
</dbReference>
<dbReference type="PROSITE" id="PS51257">
    <property type="entry name" value="PROKAR_LIPOPROTEIN"/>
    <property type="match status" value="1"/>
</dbReference>
<name>A0ABX2IRF2_9RHOO</name>
<evidence type="ECO:0000313" key="4">
    <source>
        <dbReference type="Proteomes" id="UP000778523"/>
    </source>
</evidence>
<feature type="chain" id="PRO_5047347621" evidence="1">
    <location>
        <begin position="20"/>
        <end position="460"/>
    </location>
</feature>
<comment type="caution">
    <text evidence="3">The sequence shown here is derived from an EMBL/GenBank/DDBJ whole genome shotgun (WGS) entry which is preliminary data.</text>
</comment>
<dbReference type="InterPro" id="IPR027372">
    <property type="entry name" value="Phytase-like_dom"/>
</dbReference>
<proteinExistence type="predicted"/>
<evidence type="ECO:0000256" key="1">
    <source>
        <dbReference type="SAM" id="SignalP"/>
    </source>
</evidence>
<keyword evidence="1" id="KW-0732">Signal</keyword>
<dbReference type="EMBL" id="JABCSC020000004">
    <property type="protein sequence ID" value="NSL56575.1"/>
    <property type="molecule type" value="Genomic_DNA"/>
</dbReference>
<sequence>MRSSLALLLVLLLAACAHSPDALSPLQGKAFEQVAANHPAVRSVERYEVRLPQRERLPYAGAFAAAFDGSLPYAPGSGLSYAGRSAEGELVFWGIGDRGPNADSPSVRKAGREQASKIFLVPAFVPRLAEIRVRPGEGARVLRTLPIHFGAEPASGLPIPVGQTGASGEQALDDHLQPLPFSLRGLDPEGIVRDRAGNFWIVDEYGPFLTQLDARGQVLRHYAPGKGLPEILAARQPNRGFEGVALSPSGKVYAAVQSTLDIDGKSKHQARFTRIVELDPVSGKTRQFAYPLDLKHYRRAGDAKIGDLVAIDDGRFALIDQGAGKNGMRNLIQLIDIRDAEDISERRTQSGQALEFASEAELKGVRMVQVKPLLDLRELGWQAEKAEGLALLEDGIAVINDNDFGLQTRLSGAQGDNGGAYRVENGKLTAGGQLSVEPNHEPTSLWLIRLRQPLQSLKGF</sequence>
<dbReference type="RefSeq" id="WP_170022886.1">
    <property type="nucleotide sequence ID" value="NZ_JABCSC020000004.1"/>
</dbReference>
<accession>A0ABX2IRF2</accession>
<dbReference type="PANTHER" id="PTHR37957">
    <property type="entry name" value="BLR7070 PROTEIN"/>
    <property type="match status" value="1"/>
</dbReference>
<dbReference type="Proteomes" id="UP000778523">
    <property type="component" value="Unassembled WGS sequence"/>
</dbReference>
<evidence type="ECO:0000259" key="2">
    <source>
        <dbReference type="Pfam" id="PF13449"/>
    </source>
</evidence>
<gene>
    <name evidence="3" type="ORF">HJ583_016190</name>
</gene>
<organism evidence="3 4">
    <name type="scientific">Uliginosibacterium aquaticum</name>
    <dbReference type="NCBI Taxonomy" id="2731212"/>
    <lineage>
        <taxon>Bacteria</taxon>
        <taxon>Pseudomonadati</taxon>
        <taxon>Pseudomonadota</taxon>
        <taxon>Betaproteobacteria</taxon>
        <taxon>Rhodocyclales</taxon>
        <taxon>Zoogloeaceae</taxon>
        <taxon>Uliginosibacterium</taxon>
    </lineage>
</organism>
<keyword evidence="4" id="KW-1185">Reference proteome</keyword>
<feature type="domain" description="Phytase-like" evidence="2">
    <location>
        <begin position="180"/>
        <end position="404"/>
    </location>
</feature>
<feature type="signal peptide" evidence="1">
    <location>
        <begin position="1"/>
        <end position="19"/>
    </location>
</feature>
<dbReference type="PANTHER" id="PTHR37957:SF1">
    <property type="entry name" value="PHYTASE-LIKE DOMAIN-CONTAINING PROTEIN"/>
    <property type="match status" value="1"/>
</dbReference>
<evidence type="ECO:0000313" key="3">
    <source>
        <dbReference type="EMBL" id="NSL56575.1"/>
    </source>
</evidence>
<reference evidence="3 4" key="1">
    <citation type="submission" date="2020-06" db="EMBL/GenBank/DDBJ databases">
        <title>Draft genome of Uliginosibacterium sp. IMCC34675.</title>
        <authorList>
            <person name="Song J."/>
        </authorList>
    </citation>
    <scope>NUCLEOTIDE SEQUENCE [LARGE SCALE GENOMIC DNA]</scope>
    <source>
        <strain evidence="3 4">IMCC34675</strain>
    </source>
</reference>
<protein>
    <submittedName>
        <fullName evidence="3">Esterase-like activity of phytase family protein</fullName>
    </submittedName>
</protein>
<dbReference type="Pfam" id="PF13449">
    <property type="entry name" value="Phytase-like"/>
    <property type="match status" value="1"/>
</dbReference>